<dbReference type="RefSeq" id="WP_227181165.1">
    <property type="nucleotide sequence ID" value="NZ_JAJBZT010000006.1"/>
</dbReference>
<dbReference type="InterPro" id="IPR002890">
    <property type="entry name" value="MG2"/>
</dbReference>
<dbReference type="SMART" id="SM01359">
    <property type="entry name" value="A2M_N_2"/>
    <property type="match status" value="1"/>
</dbReference>
<keyword evidence="5" id="KW-1185">Reference proteome</keyword>
<dbReference type="InterPro" id="IPR047565">
    <property type="entry name" value="Alpha-macroglob_thiol-ester_cl"/>
</dbReference>
<dbReference type="InterPro" id="IPR051802">
    <property type="entry name" value="YfhM-like"/>
</dbReference>
<evidence type="ECO:0000259" key="2">
    <source>
        <dbReference type="SMART" id="SM01359"/>
    </source>
</evidence>
<dbReference type="PANTHER" id="PTHR40094">
    <property type="entry name" value="ALPHA-2-MACROGLOBULIN HOMOLOG"/>
    <property type="match status" value="1"/>
</dbReference>
<comment type="caution">
    <text evidence="4">The sequence shown here is derived from an EMBL/GenBank/DDBJ whole genome shotgun (WGS) entry which is preliminary data.</text>
</comment>
<evidence type="ECO:0000313" key="5">
    <source>
        <dbReference type="Proteomes" id="UP001165395"/>
    </source>
</evidence>
<dbReference type="Gene3D" id="1.50.10.20">
    <property type="match status" value="1"/>
</dbReference>
<dbReference type="Pfam" id="PF01835">
    <property type="entry name" value="MG2"/>
    <property type="match status" value="1"/>
</dbReference>
<accession>A0ABS8D819</accession>
<dbReference type="InterPro" id="IPR011625">
    <property type="entry name" value="A2M_N_BRD"/>
</dbReference>
<proteinExistence type="inferred from homology"/>
<dbReference type="InterPro" id="IPR001599">
    <property type="entry name" value="Macroglobln_a2"/>
</dbReference>
<evidence type="ECO:0000256" key="1">
    <source>
        <dbReference type="ARBA" id="ARBA00010556"/>
    </source>
</evidence>
<reference evidence="4" key="1">
    <citation type="submission" date="2021-10" db="EMBL/GenBank/DDBJ databases">
        <title>The complete genome sequence of Leeia sp. TBRC 13508.</title>
        <authorList>
            <person name="Charoenyingcharoen P."/>
            <person name="Yukphan P."/>
        </authorList>
    </citation>
    <scope>NUCLEOTIDE SEQUENCE</scope>
    <source>
        <strain evidence="4">TBRC 13508</strain>
    </source>
</reference>
<evidence type="ECO:0000259" key="3">
    <source>
        <dbReference type="SMART" id="SM01360"/>
    </source>
</evidence>
<dbReference type="SMART" id="SM01360">
    <property type="entry name" value="A2M"/>
    <property type="match status" value="1"/>
</dbReference>
<gene>
    <name evidence="4" type="ORF">LIN78_12445</name>
</gene>
<comment type="similarity">
    <text evidence="1">Belongs to the protease inhibitor I39 (alpha-2-macroglobulin) family. Bacterial alpha-2-macroglobulin subfamily.</text>
</comment>
<dbReference type="Gene3D" id="2.60.40.1930">
    <property type="match status" value="1"/>
</dbReference>
<sequence>MERFTLASSQQQPKFYRHFQAVFSYCLTLLLAYLVLLKSAYALDPVPASGYETFKGQPFFLLSDSSFGSSQIAQVRVEAPGEGFRDYLEQYGGVDIALYRVPKPLDFLKTQKNLHRLQLQGNYVGEGLPNTLNFLWDTWYKKSRRSWQRVFSTDVRTKAMEALPQLKTGQYINNPTKFENNPQYRVLPGFELTNHFRYPIWQAKQIAPPKGLTLEGSSSEFIRPNSGNVFVPLGKLKPGLYVVEAYIGAYRANTLLFVSDAIGVTKNAGQQMLVWTSNRQTGAPMPNSTVVWTDGAGVLASSTTDKDGVAELKKASPEHTYVLGQDAAGGVFVSENFYYDSEIYNTKVYAVTDRPLYRPGDTVNLKLMARKFISANQSTLAVSANIHIELNDPNGTPVAVKDLKFDAKQGGNTSFTLPVNAAAGGYELRMTMGDDIYSAAFRVADYIKPHFDMHLQMAKPSYKTGEQIDGYIHLAYPDGKPVLGAHLTLNVRAQASTMVAGDLGYSGQFPIKLEQQELVSDSEGNIKISLPAAKEPSRYILTMLASDDAAYRVKMTKELLIERGVSQYSLVGTKNFSSPNELVVFSMTELTSKGAAPATWEALRLESRTIKSGKITMPAKGAFSLRFAEAGSYTITIRDKDGNVLGATSHWVAGDQLQVVPGSVEIVFDKETYQPGQTAEALITFPNAVNNALLTLERDQVEHHALLAGSDLIKMQKLNAKQWKALIKVDPQFAPNITFSVLYVQSGEVVFQNAGIKVSQPTIDVAIKTDKTTYRPGEIVNVDIATTIKGQPVSSNVMFGAVDEMVYVLQPEIAPNIFDFFYHPRRNNVRTTSSLSFINYDLATAPFQERQKNAQNYNERSVKVLERPRRDEKDTASWQPALRTDASGHVKFSFVMPDSLTRWRMTARAMSDDGVVGQQLQYILSDKPIFVKLSGTNSFRQDDKPVLSWIVFNQTSKQTNANLQFKAPMGTYKQALTLKPGANFIEMPVEKLQAGDMNAQILQGSTVVDSLNTRLSVTTNNWLTDKEVVLPLTGNSLPISLPVDAKNVQLSFLSSANAQIARIADDLIDYPYGCVEQTSSRLIPLAMAKQSLTTGVAVPGSTDVLTNLLQQQRLRLVQLAGNDGVFGWWGYASKDNLFLTGYAYYADWYASKALGLNLPADNWSYLFEVYKKHGKDTPLVQRAMVLLWADEMGLPVQNLLQGVDQSIVSLNWSNYAKLAPGGNGFLFYETESQKAYALTLLVSNYLHQKLGVTASPELTQLSAKQLPIVSADRSILLQSFIAMATKNPTSAQSLLGSVSKDLPTIDRSLALIWLQKSLNQLVATLPAMIKPADTGWRLNTSPTGQITWVFQGEKVPAQIALQGTVGSGSQALVRYQTNEVEKSKLPIQVSRKLYELVPESESLSFKVKEVTEGTALSSDALYVDEVVLQPKSGKYHFGLLEVPLPAGASVEGTTWGVKIAGLTGEHADDSSFNRMQFEEGKLSYQVPIETLDKTVISRQLIRFSLKGKFVTPAARYFRMYQPEGKAFDQSGKMQSWLVQ</sequence>
<dbReference type="PANTHER" id="PTHR40094:SF1">
    <property type="entry name" value="UBIQUITIN DOMAIN-CONTAINING PROTEIN"/>
    <property type="match status" value="1"/>
</dbReference>
<dbReference type="InterPro" id="IPR013783">
    <property type="entry name" value="Ig-like_fold"/>
</dbReference>
<dbReference type="Pfam" id="PF07703">
    <property type="entry name" value="A2M_BRD"/>
    <property type="match status" value="1"/>
</dbReference>
<dbReference type="EMBL" id="JAJBZT010000006">
    <property type="protein sequence ID" value="MCB6184355.1"/>
    <property type="molecule type" value="Genomic_DNA"/>
</dbReference>
<dbReference type="Pfam" id="PF00207">
    <property type="entry name" value="A2M"/>
    <property type="match status" value="1"/>
</dbReference>
<dbReference type="SMART" id="SM01419">
    <property type="entry name" value="Thiol-ester_cl"/>
    <property type="match status" value="1"/>
</dbReference>
<dbReference type="Gene3D" id="2.60.40.10">
    <property type="entry name" value="Immunoglobulins"/>
    <property type="match status" value="1"/>
</dbReference>
<organism evidence="4 5">
    <name type="scientific">Leeia speluncae</name>
    <dbReference type="NCBI Taxonomy" id="2884804"/>
    <lineage>
        <taxon>Bacteria</taxon>
        <taxon>Pseudomonadati</taxon>
        <taxon>Pseudomonadota</taxon>
        <taxon>Betaproteobacteria</taxon>
        <taxon>Neisseriales</taxon>
        <taxon>Leeiaceae</taxon>
        <taxon>Leeia</taxon>
    </lineage>
</organism>
<evidence type="ECO:0000313" key="4">
    <source>
        <dbReference type="EMBL" id="MCB6184355.1"/>
    </source>
</evidence>
<protein>
    <submittedName>
        <fullName evidence="4">Alpha-2-macroglobulin family protein</fullName>
    </submittedName>
</protein>
<feature type="domain" description="Alpha-2-macroglobulin bait region" evidence="2">
    <location>
        <begin position="664"/>
        <end position="809"/>
    </location>
</feature>
<dbReference type="SUPFAM" id="SSF48239">
    <property type="entry name" value="Terpenoid cyclases/Protein prenyltransferases"/>
    <property type="match status" value="1"/>
</dbReference>
<dbReference type="InterPro" id="IPR008930">
    <property type="entry name" value="Terpenoid_cyclase/PrenylTrfase"/>
</dbReference>
<dbReference type="Proteomes" id="UP001165395">
    <property type="component" value="Unassembled WGS sequence"/>
</dbReference>
<feature type="domain" description="Alpha-2-macroglobulin" evidence="3">
    <location>
        <begin position="875"/>
        <end position="965"/>
    </location>
</feature>
<name>A0ABS8D819_9NEIS</name>